<dbReference type="SUPFAM" id="SSF100950">
    <property type="entry name" value="NagB/RpiA/CoA transferase-like"/>
    <property type="match status" value="1"/>
</dbReference>
<dbReference type="PANTHER" id="PTHR43475:SF2">
    <property type="entry name" value="RIBOSE 1,5-BISPHOSPHATE ISOMERASE"/>
    <property type="match status" value="1"/>
</dbReference>
<dbReference type="InterPro" id="IPR037171">
    <property type="entry name" value="NagB/RpiA_transferase-like"/>
</dbReference>
<sequence>MSLSSVISDIKKIKIQGATNIAKQGLLALSSEVNSNMSMNQSQLLFYCDQLAGSRPTEPLLHNGLAYILQNSNVQKEQIAAMVSRSVADYLTTIQKSEDLIIQYGQKLIKPQDQIMTHCHSSLVAKILTVAQQNNNLRVINTETRPLYQGRITAGELVAAGITVSTIVDSLAAAIIFNQQKNNKIHKIIIGADALSWQGDVYNKVGSFSLALAAKYAKVPFYVATESLKIDSDNQIIIERRSSEEVWPDKPQQVQIINPAFDYIPAKYISGIITEFGIIHPTKLKLLVKKNYPWLIIKKK</sequence>
<dbReference type="AlphaFoldDB" id="A0A2M7VFR6"/>
<dbReference type="PANTHER" id="PTHR43475">
    <property type="entry name" value="METHYLTHIORIBOSE-1-PHOSPHATE ISOMERASE"/>
    <property type="match status" value="1"/>
</dbReference>
<evidence type="ECO:0000256" key="1">
    <source>
        <dbReference type="ARBA" id="ARBA00023235"/>
    </source>
</evidence>
<dbReference type="Gene3D" id="3.40.50.10470">
    <property type="entry name" value="Translation initiation factor eif-2b, domain 2"/>
    <property type="match status" value="1"/>
</dbReference>
<dbReference type="EMBL" id="PFPO01000025">
    <property type="protein sequence ID" value="PIZ99489.1"/>
    <property type="molecule type" value="Genomic_DNA"/>
</dbReference>
<accession>A0A2M7VFR6</accession>
<keyword evidence="1" id="KW-0413">Isomerase</keyword>
<dbReference type="GO" id="GO:0046523">
    <property type="term" value="F:S-methyl-5-thioribose-1-phosphate isomerase activity"/>
    <property type="evidence" value="ECO:0007669"/>
    <property type="project" value="TreeGrafter"/>
</dbReference>
<proteinExistence type="inferred from homology"/>
<dbReference type="InterPro" id="IPR027363">
    <property type="entry name" value="M1Pi_N"/>
</dbReference>
<protein>
    <recommendedName>
        <fullName evidence="5">Translation initiation factor eIF-2B</fullName>
    </recommendedName>
</protein>
<dbReference type="NCBIfam" id="TIGR00524">
    <property type="entry name" value="eIF-2B_rel"/>
    <property type="match status" value="1"/>
</dbReference>
<organism evidence="3 4">
    <name type="scientific">Candidatus Komeilibacteria bacterium CG_4_10_14_0_2_um_filter_37_10</name>
    <dbReference type="NCBI Taxonomy" id="1974470"/>
    <lineage>
        <taxon>Bacteria</taxon>
        <taxon>Candidatus Komeiliibacteriota</taxon>
    </lineage>
</organism>
<dbReference type="InterPro" id="IPR042529">
    <property type="entry name" value="IF_2B-like_C"/>
</dbReference>
<comment type="caution">
    <text evidence="3">The sequence shown here is derived from an EMBL/GenBank/DDBJ whole genome shotgun (WGS) entry which is preliminary data.</text>
</comment>
<gene>
    <name evidence="3" type="ORF">COX77_01425</name>
</gene>
<dbReference type="InterPro" id="IPR000649">
    <property type="entry name" value="IF-2B-related"/>
</dbReference>
<evidence type="ECO:0000256" key="2">
    <source>
        <dbReference type="RuleBase" id="RU003814"/>
    </source>
</evidence>
<evidence type="ECO:0000313" key="4">
    <source>
        <dbReference type="Proteomes" id="UP000230405"/>
    </source>
</evidence>
<name>A0A2M7VFR6_9BACT</name>
<reference evidence="4" key="1">
    <citation type="submission" date="2017-09" db="EMBL/GenBank/DDBJ databases">
        <title>Depth-based differentiation of microbial function through sediment-hosted aquifers and enrichment of novel symbionts in the deep terrestrial subsurface.</title>
        <authorList>
            <person name="Probst A.J."/>
            <person name="Ladd B."/>
            <person name="Jarett J.K."/>
            <person name="Geller-Mcgrath D.E."/>
            <person name="Sieber C.M.K."/>
            <person name="Emerson J.B."/>
            <person name="Anantharaman K."/>
            <person name="Thomas B.C."/>
            <person name="Malmstrom R."/>
            <person name="Stieglmeier M."/>
            <person name="Klingl A."/>
            <person name="Woyke T."/>
            <person name="Ryan C.M."/>
            <person name="Banfield J.F."/>
        </authorList>
    </citation>
    <scope>NUCLEOTIDE SEQUENCE [LARGE SCALE GENOMIC DNA]</scope>
</reference>
<dbReference type="InterPro" id="IPR011559">
    <property type="entry name" value="Initiation_fac_2B_a/b/d"/>
</dbReference>
<evidence type="ECO:0000313" key="3">
    <source>
        <dbReference type="EMBL" id="PIZ99489.1"/>
    </source>
</evidence>
<dbReference type="GO" id="GO:0019509">
    <property type="term" value="P:L-methionine salvage from methylthioadenosine"/>
    <property type="evidence" value="ECO:0007669"/>
    <property type="project" value="TreeGrafter"/>
</dbReference>
<evidence type="ECO:0008006" key="5">
    <source>
        <dbReference type="Google" id="ProtNLM"/>
    </source>
</evidence>
<dbReference type="Pfam" id="PF01008">
    <property type="entry name" value="IF-2B"/>
    <property type="match status" value="1"/>
</dbReference>
<dbReference type="Gene3D" id="1.20.120.420">
    <property type="entry name" value="translation initiation factor eif-2b, domain 1"/>
    <property type="match status" value="1"/>
</dbReference>
<comment type="similarity">
    <text evidence="2">Belongs to the eIF-2B alpha/beta/delta subunits family.</text>
</comment>
<dbReference type="Proteomes" id="UP000230405">
    <property type="component" value="Unassembled WGS sequence"/>
</dbReference>